<keyword evidence="6" id="KW-1185">Reference proteome</keyword>
<evidence type="ECO:0000256" key="3">
    <source>
        <dbReference type="ARBA" id="ARBA00023306"/>
    </source>
</evidence>
<comment type="caution">
    <text evidence="5">The sequence shown here is derived from an EMBL/GenBank/DDBJ whole genome shotgun (WGS) entry which is preliminary data.</text>
</comment>
<evidence type="ECO:0000256" key="4">
    <source>
        <dbReference type="SAM" id="MobiDB-lite"/>
    </source>
</evidence>
<dbReference type="InterPro" id="IPR007170">
    <property type="entry name" value="SpoVG"/>
</dbReference>
<dbReference type="Gene3D" id="3.30.1120.40">
    <property type="entry name" value="Stage V sporulation protein G"/>
    <property type="match status" value="1"/>
</dbReference>
<dbReference type="SUPFAM" id="SSF160537">
    <property type="entry name" value="SpoVG-like"/>
    <property type="match status" value="1"/>
</dbReference>
<dbReference type="GO" id="GO:0000917">
    <property type="term" value="P:division septum assembly"/>
    <property type="evidence" value="ECO:0007669"/>
    <property type="project" value="UniProtKB-KW"/>
</dbReference>
<organism evidence="5 6">
    <name type="scientific">Catenibacillus scindens</name>
    <dbReference type="NCBI Taxonomy" id="673271"/>
    <lineage>
        <taxon>Bacteria</taxon>
        <taxon>Bacillati</taxon>
        <taxon>Bacillota</taxon>
        <taxon>Clostridia</taxon>
        <taxon>Lachnospirales</taxon>
        <taxon>Lachnospiraceae</taxon>
        <taxon>Catenibacillus</taxon>
    </lineage>
</organism>
<dbReference type="Proteomes" id="UP000543642">
    <property type="component" value="Unassembled WGS sequence"/>
</dbReference>
<proteinExistence type="predicted"/>
<evidence type="ECO:0000256" key="2">
    <source>
        <dbReference type="ARBA" id="ARBA00023210"/>
    </source>
</evidence>
<accession>A0A7W8HBI7</accession>
<evidence type="ECO:0000313" key="6">
    <source>
        <dbReference type="Proteomes" id="UP000543642"/>
    </source>
</evidence>
<gene>
    <name evidence="5" type="ORF">HNP82_002577</name>
</gene>
<dbReference type="GO" id="GO:0030435">
    <property type="term" value="P:sporulation resulting in formation of a cellular spore"/>
    <property type="evidence" value="ECO:0007669"/>
    <property type="project" value="InterPro"/>
</dbReference>
<name>A0A7W8HBI7_9FIRM</name>
<dbReference type="InterPro" id="IPR036751">
    <property type="entry name" value="SpoVG_sf"/>
</dbReference>
<reference evidence="5 6" key="1">
    <citation type="submission" date="2020-08" db="EMBL/GenBank/DDBJ databases">
        <title>Genomic Encyclopedia of Type Strains, Phase IV (KMG-IV): sequencing the most valuable type-strain genomes for metagenomic binning, comparative biology and taxonomic classification.</title>
        <authorList>
            <person name="Goeker M."/>
        </authorList>
    </citation>
    <scope>NUCLEOTIDE SEQUENCE [LARGE SCALE GENOMIC DNA]</scope>
    <source>
        <strain evidence="5 6">DSM 106146</strain>
    </source>
</reference>
<keyword evidence="3" id="KW-0131">Cell cycle</keyword>
<dbReference type="RefSeq" id="WP_242970203.1">
    <property type="nucleotide sequence ID" value="NZ_JACHFW010000011.1"/>
</dbReference>
<keyword evidence="1" id="KW-0132">Cell division</keyword>
<keyword evidence="2" id="KW-0717">Septation</keyword>
<dbReference type="EMBL" id="JACHFW010000011">
    <property type="protein sequence ID" value="MBB5265431.1"/>
    <property type="molecule type" value="Genomic_DNA"/>
</dbReference>
<feature type="region of interest" description="Disordered" evidence="4">
    <location>
        <begin position="126"/>
        <end position="149"/>
    </location>
</feature>
<sequence length="149" mass="15878">MSNNNTAANPTVPETNGDLPFKLDVRVRPIAPMGNLLAYANVTIGGCFKIDGFRICSGEKGLYVNMPSTQDNKGNWRDVCWPVTADFRRQLNEALIEGYGAAIENLQATLEATKGAAEKPSLTGALKENAGKVKSQPVKAAAAKDGPSR</sequence>
<dbReference type="Pfam" id="PF04026">
    <property type="entry name" value="SpoVG"/>
    <property type="match status" value="1"/>
</dbReference>
<dbReference type="PANTHER" id="PTHR38429">
    <property type="entry name" value="SEPTATION PROTEIN SPOVG-RELATED"/>
    <property type="match status" value="1"/>
</dbReference>
<dbReference type="PANTHER" id="PTHR38429:SF1">
    <property type="entry name" value="SEPTATION PROTEIN SPOVG-RELATED"/>
    <property type="match status" value="1"/>
</dbReference>
<evidence type="ECO:0000256" key="1">
    <source>
        <dbReference type="ARBA" id="ARBA00022618"/>
    </source>
</evidence>
<dbReference type="AlphaFoldDB" id="A0A7W8HBI7"/>
<protein>
    <submittedName>
        <fullName evidence="5">Stage V sporulation protein G</fullName>
    </submittedName>
</protein>
<evidence type="ECO:0000313" key="5">
    <source>
        <dbReference type="EMBL" id="MBB5265431.1"/>
    </source>
</evidence>